<name>A0A1G7FPI0_PSEOR</name>
<dbReference type="InterPro" id="IPR028349">
    <property type="entry name" value="PafC-like"/>
</dbReference>
<protein>
    <submittedName>
        <fullName evidence="4">Predicted DNA-binding transcriptional regulator YafY, contains an HTH and WYL domains</fullName>
    </submittedName>
</protein>
<dbReference type="PANTHER" id="PTHR34580:SF1">
    <property type="entry name" value="PROTEIN PAFC"/>
    <property type="match status" value="1"/>
</dbReference>
<reference evidence="4 5" key="1">
    <citation type="submission" date="2016-10" db="EMBL/GenBank/DDBJ databases">
        <authorList>
            <person name="de Groot N.N."/>
        </authorList>
    </citation>
    <scope>NUCLEOTIDE SEQUENCE [LARGE SCALE GENOMIC DNA]</scope>
    <source>
        <strain evidence="4 5">CGMCC 4.3143</strain>
    </source>
</reference>
<dbReference type="Gene3D" id="1.10.10.10">
    <property type="entry name" value="Winged helix-like DNA-binding domain superfamily/Winged helix DNA-binding domain"/>
    <property type="match status" value="1"/>
</dbReference>
<proteinExistence type="predicted"/>
<keyword evidence="5" id="KW-1185">Reference proteome</keyword>
<dbReference type="PIRSF" id="PIRSF016838">
    <property type="entry name" value="PafC"/>
    <property type="match status" value="1"/>
</dbReference>
<dbReference type="PANTHER" id="PTHR34580">
    <property type="match status" value="1"/>
</dbReference>
<dbReference type="InterPro" id="IPR051534">
    <property type="entry name" value="CBASS_pafABC_assoc_protein"/>
</dbReference>
<feature type="domain" description="HTH deoR-type" evidence="3">
    <location>
        <begin position="2"/>
        <end position="61"/>
    </location>
</feature>
<keyword evidence="1" id="KW-0805">Transcription regulation</keyword>
<evidence type="ECO:0000256" key="2">
    <source>
        <dbReference type="ARBA" id="ARBA00023163"/>
    </source>
</evidence>
<gene>
    <name evidence="4" type="ORF">SAMN05216377_10249</name>
</gene>
<dbReference type="InterPro" id="IPR013196">
    <property type="entry name" value="HTH_11"/>
</dbReference>
<dbReference type="Proteomes" id="UP000198967">
    <property type="component" value="Unassembled WGS sequence"/>
</dbReference>
<dbReference type="RefSeq" id="WP_093076284.1">
    <property type="nucleotide sequence ID" value="NZ_FNBE01000002.1"/>
</dbReference>
<accession>A0A1G7FPI0</accession>
<dbReference type="OrthoDB" id="3171994at2"/>
<evidence type="ECO:0000313" key="5">
    <source>
        <dbReference type="Proteomes" id="UP000198967"/>
    </source>
</evidence>
<dbReference type="STRING" id="366584.SAMN05216377_10249"/>
<dbReference type="PROSITE" id="PS51000">
    <property type="entry name" value="HTH_DEOR_2"/>
    <property type="match status" value="1"/>
</dbReference>
<dbReference type="GO" id="GO:0003677">
    <property type="term" value="F:DNA binding"/>
    <property type="evidence" value="ECO:0007669"/>
    <property type="project" value="UniProtKB-KW"/>
</dbReference>
<evidence type="ECO:0000256" key="1">
    <source>
        <dbReference type="ARBA" id="ARBA00023015"/>
    </source>
</evidence>
<dbReference type="InterPro" id="IPR036388">
    <property type="entry name" value="WH-like_DNA-bd_sf"/>
</dbReference>
<dbReference type="SUPFAM" id="SSF46785">
    <property type="entry name" value="Winged helix' DNA-binding domain"/>
    <property type="match status" value="1"/>
</dbReference>
<evidence type="ECO:0000259" key="3">
    <source>
        <dbReference type="PROSITE" id="PS51000"/>
    </source>
</evidence>
<sequence length="306" mass="33436">MRADRLLSLTLLLRHRGRSTAAELAAELEVSERTVLRDVEALSSAGIPVYTERGRHGGIALLPGFSTDLTGLTTDEAVALLTTPRDLLGRGQAFSSAIRKLVAALPEASRAAATGAADRVLVGRAGWLREGAEPTPAPVQVQRAVFAGNRLRMRYASRDGSARLRTVDPLGLVESAGRWYLLALHDGADRTYRVDRIEEAQELAEPARRPSGIDLDQLWERRRADFRRRIPHVEVRVRGDREVLAAEVMIVREEPDAVVVAFGSMHHAEQVLWSLAPRVVALDPPELAESLRARAAAVAGEYTSVT</sequence>
<organism evidence="4 5">
    <name type="scientific">Pseudonocardia oroxyli</name>
    <dbReference type="NCBI Taxonomy" id="366584"/>
    <lineage>
        <taxon>Bacteria</taxon>
        <taxon>Bacillati</taxon>
        <taxon>Actinomycetota</taxon>
        <taxon>Actinomycetes</taxon>
        <taxon>Pseudonocardiales</taxon>
        <taxon>Pseudonocardiaceae</taxon>
        <taxon>Pseudonocardia</taxon>
    </lineage>
</organism>
<dbReference type="InterPro" id="IPR026881">
    <property type="entry name" value="WYL_dom"/>
</dbReference>
<keyword evidence="2" id="KW-0804">Transcription</keyword>
<dbReference type="Pfam" id="PF08279">
    <property type="entry name" value="HTH_11"/>
    <property type="match status" value="1"/>
</dbReference>
<dbReference type="AlphaFoldDB" id="A0A1G7FPI0"/>
<keyword evidence="4" id="KW-0238">DNA-binding</keyword>
<dbReference type="InterPro" id="IPR001034">
    <property type="entry name" value="DeoR_HTH"/>
</dbReference>
<dbReference type="EMBL" id="FNBE01000002">
    <property type="protein sequence ID" value="SDE77555.1"/>
    <property type="molecule type" value="Genomic_DNA"/>
</dbReference>
<dbReference type="Pfam" id="PF13280">
    <property type="entry name" value="WYL"/>
    <property type="match status" value="1"/>
</dbReference>
<evidence type="ECO:0000313" key="4">
    <source>
        <dbReference type="EMBL" id="SDE77555.1"/>
    </source>
</evidence>
<dbReference type="InterPro" id="IPR036390">
    <property type="entry name" value="WH_DNA-bd_sf"/>
</dbReference>
<dbReference type="PROSITE" id="PS52050">
    <property type="entry name" value="WYL"/>
    <property type="match status" value="1"/>
</dbReference>
<dbReference type="GO" id="GO:0003700">
    <property type="term" value="F:DNA-binding transcription factor activity"/>
    <property type="evidence" value="ECO:0007669"/>
    <property type="project" value="InterPro"/>
</dbReference>